<keyword evidence="6" id="KW-0456">Lyase</keyword>
<keyword evidence="7" id="KW-0511">Multifunctional enzyme</keyword>
<dbReference type="InterPro" id="IPR052054">
    <property type="entry name" value="Oxidative_DNA_repair_enzyme"/>
</dbReference>
<comment type="caution">
    <text evidence="11">The sequence shown here is derived from an EMBL/GenBank/DDBJ whole genome shotgun (WGS) entry which is preliminary data.</text>
</comment>
<dbReference type="Gene3D" id="3.30.310.260">
    <property type="match status" value="1"/>
</dbReference>
<dbReference type="EMBL" id="DWWA01000054">
    <property type="protein sequence ID" value="HJC73237.1"/>
    <property type="molecule type" value="Genomic_DNA"/>
</dbReference>
<dbReference type="EC" id="4.2.99.18" evidence="2"/>
<dbReference type="Gene3D" id="1.10.340.30">
    <property type="entry name" value="Hypothetical protein, domain 2"/>
    <property type="match status" value="1"/>
</dbReference>
<evidence type="ECO:0000256" key="5">
    <source>
        <dbReference type="ARBA" id="ARBA00023204"/>
    </source>
</evidence>
<dbReference type="SMART" id="SM00478">
    <property type="entry name" value="ENDO3c"/>
    <property type="match status" value="1"/>
</dbReference>
<evidence type="ECO:0000256" key="2">
    <source>
        <dbReference type="ARBA" id="ARBA00012720"/>
    </source>
</evidence>
<proteinExistence type="inferred from homology"/>
<sequence length="270" mass="30865">MLELVLPDFDAQKIAQSGQCFRMTCRPEDTVCVNAFGKILLIQKKEENQWCFSCTQEEFDTIWKNYFDLDFDYANYRALCLPEDSFLKESLEAGMGIRILRQDPWEMLVSFIISQRKSIPAISKAIELLCQNFGEPFYVGEEVYYAFPTPQAIAALNEADLRACGLGYRAPYVLHAAEVFMNTPALWGNTLSLQELRAALMQIHGVGIKVAECVALFGYHRLEAFPIDVWIQRVMEHVYSGAFPKQYQSAAGVLQQYLFCYAREQKLAVK</sequence>
<gene>
    <name evidence="11" type="ORF">H9698_10675</name>
</gene>
<feature type="domain" description="HhH-GPD" evidence="10">
    <location>
        <begin position="113"/>
        <end position="263"/>
    </location>
</feature>
<dbReference type="InterPro" id="IPR003265">
    <property type="entry name" value="HhH-GPD_domain"/>
</dbReference>
<dbReference type="InterPro" id="IPR023170">
    <property type="entry name" value="HhH_base_excis_C"/>
</dbReference>
<evidence type="ECO:0000256" key="9">
    <source>
        <dbReference type="ARBA" id="ARBA00044632"/>
    </source>
</evidence>
<dbReference type="CDD" id="cd00056">
    <property type="entry name" value="ENDO3c"/>
    <property type="match status" value="1"/>
</dbReference>
<dbReference type="Pfam" id="PF00730">
    <property type="entry name" value="HhH-GPD"/>
    <property type="match status" value="1"/>
</dbReference>
<dbReference type="AlphaFoldDB" id="A0A9D2Q5G6"/>
<evidence type="ECO:0000256" key="7">
    <source>
        <dbReference type="ARBA" id="ARBA00023268"/>
    </source>
</evidence>
<evidence type="ECO:0000256" key="6">
    <source>
        <dbReference type="ARBA" id="ARBA00023239"/>
    </source>
</evidence>
<dbReference type="SUPFAM" id="SSF55945">
    <property type="entry name" value="TATA-box binding protein-like"/>
    <property type="match status" value="1"/>
</dbReference>
<keyword evidence="5" id="KW-0234">DNA repair</keyword>
<evidence type="ECO:0000256" key="8">
    <source>
        <dbReference type="ARBA" id="ARBA00023295"/>
    </source>
</evidence>
<dbReference type="GO" id="GO:0003684">
    <property type="term" value="F:damaged DNA binding"/>
    <property type="evidence" value="ECO:0007669"/>
    <property type="project" value="InterPro"/>
</dbReference>
<evidence type="ECO:0000256" key="1">
    <source>
        <dbReference type="ARBA" id="ARBA00010679"/>
    </source>
</evidence>
<dbReference type="Pfam" id="PF07934">
    <property type="entry name" value="OGG_N"/>
    <property type="match status" value="1"/>
</dbReference>
<dbReference type="GO" id="GO:0008534">
    <property type="term" value="F:oxidized purine nucleobase lesion DNA N-glycosylase activity"/>
    <property type="evidence" value="ECO:0007669"/>
    <property type="project" value="InterPro"/>
</dbReference>
<keyword evidence="4" id="KW-0378">Hydrolase</keyword>
<dbReference type="InterPro" id="IPR012904">
    <property type="entry name" value="OGG_N"/>
</dbReference>
<dbReference type="GO" id="GO:0140078">
    <property type="term" value="F:class I DNA-(apurinic or apyrimidinic site) endonuclease activity"/>
    <property type="evidence" value="ECO:0007669"/>
    <property type="project" value="UniProtKB-EC"/>
</dbReference>
<evidence type="ECO:0000313" key="12">
    <source>
        <dbReference type="Proteomes" id="UP000823918"/>
    </source>
</evidence>
<name>A0A9D2Q5G6_9FIRM</name>
<protein>
    <recommendedName>
        <fullName evidence="2">DNA-(apurinic or apyrimidinic site) lyase</fullName>
        <ecNumber evidence="2">4.2.99.18</ecNumber>
    </recommendedName>
</protein>
<dbReference type="Gene3D" id="1.10.1670.10">
    <property type="entry name" value="Helix-hairpin-Helix base-excision DNA repair enzymes (C-terminal)"/>
    <property type="match status" value="1"/>
</dbReference>
<comment type="similarity">
    <text evidence="1">Belongs to the type-1 OGG1 family.</text>
</comment>
<evidence type="ECO:0000256" key="3">
    <source>
        <dbReference type="ARBA" id="ARBA00022763"/>
    </source>
</evidence>
<reference evidence="11" key="1">
    <citation type="journal article" date="2021" name="PeerJ">
        <title>Extensive microbial diversity within the chicken gut microbiome revealed by metagenomics and culture.</title>
        <authorList>
            <person name="Gilroy R."/>
            <person name="Ravi A."/>
            <person name="Getino M."/>
            <person name="Pursley I."/>
            <person name="Horton D.L."/>
            <person name="Alikhan N.F."/>
            <person name="Baker D."/>
            <person name="Gharbi K."/>
            <person name="Hall N."/>
            <person name="Watson M."/>
            <person name="Adriaenssens E.M."/>
            <person name="Foster-Nyarko E."/>
            <person name="Jarju S."/>
            <person name="Secka A."/>
            <person name="Antonio M."/>
            <person name="Oren A."/>
            <person name="Chaudhuri R.R."/>
            <person name="La Ragione R."/>
            <person name="Hildebrand F."/>
            <person name="Pallen M.J."/>
        </authorList>
    </citation>
    <scope>NUCLEOTIDE SEQUENCE</scope>
    <source>
        <strain evidence="11">5933</strain>
    </source>
</reference>
<keyword evidence="8" id="KW-0326">Glycosidase</keyword>
<dbReference type="InterPro" id="IPR011257">
    <property type="entry name" value="DNA_glycosylase"/>
</dbReference>
<accession>A0A9D2Q5G6</accession>
<dbReference type="Proteomes" id="UP000823918">
    <property type="component" value="Unassembled WGS sequence"/>
</dbReference>
<organism evidence="11 12">
    <name type="scientific">Candidatus Ruthenibacterium merdavium</name>
    <dbReference type="NCBI Taxonomy" id="2838752"/>
    <lineage>
        <taxon>Bacteria</taxon>
        <taxon>Bacillati</taxon>
        <taxon>Bacillota</taxon>
        <taxon>Clostridia</taxon>
        <taxon>Eubacteriales</taxon>
        <taxon>Oscillospiraceae</taxon>
        <taxon>Ruthenibacterium</taxon>
    </lineage>
</organism>
<evidence type="ECO:0000259" key="10">
    <source>
        <dbReference type="SMART" id="SM00478"/>
    </source>
</evidence>
<dbReference type="GO" id="GO:0006289">
    <property type="term" value="P:nucleotide-excision repair"/>
    <property type="evidence" value="ECO:0007669"/>
    <property type="project" value="InterPro"/>
</dbReference>
<dbReference type="GO" id="GO:0006284">
    <property type="term" value="P:base-excision repair"/>
    <property type="evidence" value="ECO:0007669"/>
    <property type="project" value="InterPro"/>
</dbReference>
<comment type="catalytic activity">
    <reaction evidence="9">
        <text>2'-deoxyribonucleotide-(2'-deoxyribose 5'-phosphate)-2'-deoxyribonucleotide-DNA = a 3'-end 2'-deoxyribonucleotide-(2,3-dehydro-2,3-deoxyribose 5'-phosphate)-DNA + a 5'-end 5'-phospho-2'-deoxyribonucleoside-DNA + H(+)</text>
        <dbReference type="Rhea" id="RHEA:66592"/>
        <dbReference type="Rhea" id="RHEA-COMP:13180"/>
        <dbReference type="Rhea" id="RHEA-COMP:16897"/>
        <dbReference type="Rhea" id="RHEA-COMP:17067"/>
        <dbReference type="ChEBI" id="CHEBI:15378"/>
        <dbReference type="ChEBI" id="CHEBI:136412"/>
        <dbReference type="ChEBI" id="CHEBI:157695"/>
        <dbReference type="ChEBI" id="CHEBI:167181"/>
        <dbReference type="EC" id="4.2.99.18"/>
    </reaction>
</comment>
<keyword evidence="3" id="KW-0227">DNA damage</keyword>
<evidence type="ECO:0000313" key="11">
    <source>
        <dbReference type="EMBL" id="HJC73237.1"/>
    </source>
</evidence>
<evidence type="ECO:0000256" key="4">
    <source>
        <dbReference type="ARBA" id="ARBA00022801"/>
    </source>
</evidence>
<reference evidence="11" key="2">
    <citation type="submission" date="2021-04" db="EMBL/GenBank/DDBJ databases">
        <authorList>
            <person name="Gilroy R."/>
        </authorList>
    </citation>
    <scope>NUCLEOTIDE SEQUENCE</scope>
    <source>
        <strain evidence="11">5933</strain>
    </source>
</reference>
<dbReference type="PANTHER" id="PTHR10242:SF2">
    <property type="entry name" value="N-GLYCOSYLASE_DNA LYASE"/>
    <property type="match status" value="1"/>
</dbReference>
<dbReference type="SUPFAM" id="SSF48150">
    <property type="entry name" value="DNA-glycosylase"/>
    <property type="match status" value="1"/>
</dbReference>
<dbReference type="PANTHER" id="PTHR10242">
    <property type="entry name" value="8-OXOGUANINE DNA GLYCOSYLASE"/>
    <property type="match status" value="1"/>
</dbReference>